<proteinExistence type="predicted"/>
<dbReference type="InterPro" id="IPR021362">
    <property type="entry name" value="DUF2834"/>
</dbReference>
<feature type="transmembrane region" description="Helical" evidence="1">
    <location>
        <begin position="61"/>
        <end position="79"/>
    </location>
</feature>
<name>A0AA37V8S6_9MYCO</name>
<protein>
    <recommendedName>
        <fullName evidence="4">DUF2834 domain-containing protein</fullName>
    </recommendedName>
</protein>
<feature type="transmembrane region" description="Helical" evidence="1">
    <location>
        <begin position="129"/>
        <end position="149"/>
    </location>
</feature>
<dbReference type="EMBL" id="BRXE01000004">
    <property type="protein sequence ID" value="GLB81545.1"/>
    <property type="molecule type" value="Genomic_DNA"/>
</dbReference>
<keyword evidence="1" id="KW-0472">Membrane</keyword>
<gene>
    <name evidence="2" type="ORF">SRL2020028_08010</name>
</gene>
<evidence type="ECO:0000256" key="1">
    <source>
        <dbReference type="SAM" id="Phobius"/>
    </source>
</evidence>
<dbReference type="GeneID" id="83627740"/>
<evidence type="ECO:0008006" key="4">
    <source>
        <dbReference type="Google" id="ProtNLM"/>
    </source>
</evidence>
<keyword evidence="1" id="KW-1133">Transmembrane helix</keyword>
<sequence>MATTAHTSSIPASRKVRCGVYGAIAVAALVATWSQMIDYFGETARLSDYWPDLQVTPASRTMTADAVMLALAAVVLMVVEARRHGVKYVWLYVAGGFATAISVAFPLFLIARELRMGASDTSDTPRPGIVDTILLAVVAGATAIWTVWLDLG</sequence>
<feature type="transmembrane region" description="Helical" evidence="1">
    <location>
        <begin position="88"/>
        <end position="109"/>
    </location>
</feature>
<comment type="caution">
    <text evidence="2">The sequence shown here is derived from an EMBL/GenBank/DDBJ whole genome shotgun (WGS) entry which is preliminary data.</text>
</comment>
<dbReference type="Proteomes" id="UP001165663">
    <property type="component" value="Unassembled WGS sequence"/>
</dbReference>
<dbReference type="Pfam" id="PF11196">
    <property type="entry name" value="DUF2834"/>
    <property type="match status" value="1"/>
</dbReference>
<dbReference type="AlphaFoldDB" id="A0AA37V8S6"/>
<organism evidence="2 3">
    <name type="scientific">Mycobacterium kiyosense</name>
    <dbReference type="NCBI Taxonomy" id="2871094"/>
    <lineage>
        <taxon>Bacteria</taxon>
        <taxon>Bacillati</taxon>
        <taxon>Actinomycetota</taxon>
        <taxon>Actinomycetes</taxon>
        <taxon>Mycobacteriales</taxon>
        <taxon>Mycobacteriaceae</taxon>
        <taxon>Mycobacterium</taxon>
    </lineage>
</organism>
<evidence type="ECO:0000313" key="2">
    <source>
        <dbReference type="EMBL" id="GLB81545.1"/>
    </source>
</evidence>
<accession>A0AA37V8S6</accession>
<reference evidence="2" key="1">
    <citation type="submission" date="2022-07" db="EMBL/GenBank/DDBJ databases">
        <title>Mycobacterium kiyosense sp. nov., scotochromogenic slow-glowing species isolated from respiratory specimens.</title>
        <authorList>
            <person name="Fukano H."/>
            <person name="Kazumi Y."/>
            <person name="Sakagami N."/>
            <person name="Ato M."/>
            <person name="Mitarai S."/>
            <person name="Hoshino Y."/>
        </authorList>
    </citation>
    <scope>NUCLEOTIDE SEQUENCE</scope>
    <source>
        <strain evidence="2">SRL2020-028</strain>
    </source>
</reference>
<feature type="transmembrane region" description="Helical" evidence="1">
    <location>
        <begin position="20"/>
        <end position="41"/>
    </location>
</feature>
<evidence type="ECO:0000313" key="3">
    <source>
        <dbReference type="Proteomes" id="UP001165663"/>
    </source>
</evidence>
<keyword evidence="1" id="KW-0812">Transmembrane</keyword>
<dbReference type="RefSeq" id="WP_255731221.1">
    <property type="nucleotide sequence ID" value="NZ_BRXE01000004.1"/>
</dbReference>